<feature type="compositionally biased region" description="Low complexity" evidence="1">
    <location>
        <begin position="1"/>
        <end position="10"/>
    </location>
</feature>
<proteinExistence type="predicted"/>
<comment type="caution">
    <text evidence="2">The sequence shown here is derived from an EMBL/GenBank/DDBJ whole genome shotgun (WGS) entry which is preliminary data.</text>
</comment>
<dbReference type="Gene3D" id="3.40.50.1000">
    <property type="entry name" value="HAD superfamily/HAD-like"/>
    <property type="match status" value="1"/>
</dbReference>
<dbReference type="EMBL" id="JAGINS010000002">
    <property type="protein sequence ID" value="MBP2363970.1"/>
    <property type="molecule type" value="Genomic_DNA"/>
</dbReference>
<feature type="region of interest" description="Disordered" evidence="1">
    <location>
        <begin position="1"/>
        <end position="20"/>
    </location>
</feature>
<organism evidence="2 3">
    <name type="scientific">Streptomyces clavifer</name>
    <dbReference type="NCBI Taxonomy" id="68188"/>
    <lineage>
        <taxon>Bacteria</taxon>
        <taxon>Bacillati</taxon>
        <taxon>Actinomycetota</taxon>
        <taxon>Actinomycetes</taxon>
        <taxon>Kitasatosporales</taxon>
        <taxon>Streptomycetaceae</taxon>
        <taxon>Streptomyces</taxon>
    </lineage>
</organism>
<gene>
    <name evidence="2" type="ORF">JOF59_006462</name>
</gene>
<accession>A0ABS4VJB1</accession>
<dbReference type="NCBIfam" id="TIGR01681">
    <property type="entry name" value="HAD-SF-IIIC"/>
    <property type="match status" value="1"/>
</dbReference>
<reference evidence="2 3" key="1">
    <citation type="submission" date="2021-03" db="EMBL/GenBank/DDBJ databases">
        <title>Sequencing the genomes of 1000 actinobacteria strains.</title>
        <authorList>
            <person name="Klenk H.-P."/>
        </authorList>
    </citation>
    <scope>NUCLEOTIDE SEQUENCE [LARGE SCALE GENOMIC DNA]</scope>
    <source>
        <strain evidence="2 3">DSM 40843</strain>
    </source>
</reference>
<dbReference type="Proteomes" id="UP001519311">
    <property type="component" value="Unassembled WGS sequence"/>
</dbReference>
<evidence type="ECO:0000256" key="1">
    <source>
        <dbReference type="SAM" id="MobiDB-lite"/>
    </source>
</evidence>
<evidence type="ECO:0000313" key="2">
    <source>
        <dbReference type="EMBL" id="MBP2363970.1"/>
    </source>
</evidence>
<evidence type="ECO:0000313" key="3">
    <source>
        <dbReference type="Proteomes" id="UP001519311"/>
    </source>
</evidence>
<sequence length="643" mass="69105">MTGPTSSGPTPSGPAPTDDLLERVDALLRSPEATDPDLGDQLARAEDPLLLCEAGILLENVTAARVSRTAPRRTTPLRIAVAATFTADGVAPLLRTALLASGLDAEIHLCPYGRLDDQLTDPASALAAFRPEVTLCLRDSGSLLPADWDPSDLDAVRDVLLEQVAATGMAAAGFAERTGSAVLLHTVPLPRPDRDSVIGYRSRAALGRIWREANTLLLRAGEEHAGVYAFDLEAALADAPGPLRDERRYRFGRMAWTPHVELVCAREAAAFARGVTGLGRKVLVLDLDNTLWGGVVGDDGPAGIELGTLYPGDCYTDLQRRALALRRQGVLLAVCSKNDAGLVNQVLADHPDMVLRPDDFVAVLADWQPKDTRIAALAEELSLGLDAFTFADDSAFECGLVRGSLPQVDVVHLEGDPAGHSSKILDPARFAQLGTTVTDTERTTLYRKRRARHRFGATQGSVEEYLSGLGIQVLVGAADEFTLPRLVQLELRTSQFNMTGAAHGEALTRRMAGSADHAVLTVEVTDRFGAEGVVGGVWLDRGPERWTVRNMVLSCRVLSRGVERAVLQYVADRAAAEGATLLEADYTPTERNGPAASLYPDAGLSRREQDPDGTLHYLARLDELMPLTPDWIALAPKETLDHA</sequence>
<dbReference type="SUPFAM" id="SSF56784">
    <property type="entry name" value="HAD-like"/>
    <property type="match status" value="1"/>
</dbReference>
<dbReference type="NCBIfam" id="TIGR01686">
    <property type="entry name" value="FkbH"/>
    <property type="match status" value="1"/>
</dbReference>
<dbReference type="InterPro" id="IPR023214">
    <property type="entry name" value="HAD_sf"/>
</dbReference>
<dbReference type="RefSeq" id="WP_209471679.1">
    <property type="nucleotide sequence ID" value="NZ_BMWJ01000007.1"/>
</dbReference>
<dbReference type="InterPro" id="IPR010033">
    <property type="entry name" value="HAD_SF_ppase_IIIC"/>
</dbReference>
<dbReference type="Gene3D" id="3.40.50.1110">
    <property type="entry name" value="SGNH hydrolase"/>
    <property type="match status" value="1"/>
</dbReference>
<protein>
    <submittedName>
        <fullName evidence="2">FkbH-like protein</fullName>
    </submittedName>
</protein>
<dbReference type="InterPro" id="IPR036514">
    <property type="entry name" value="SGNH_hydro_sf"/>
</dbReference>
<name>A0ABS4VJB1_9ACTN</name>
<keyword evidence="3" id="KW-1185">Reference proteome</keyword>
<dbReference type="InterPro" id="IPR036412">
    <property type="entry name" value="HAD-like_sf"/>
</dbReference>
<dbReference type="Gene3D" id="3.40.630.30">
    <property type="match status" value="1"/>
</dbReference>
<dbReference type="InterPro" id="IPR010037">
    <property type="entry name" value="FkbH_domain"/>
</dbReference>